<dbReference type="SUPFAM" id="SSF46785">
    <property type="entry name" value="Winged helix' DNA-binding domain"/>
    <property type="match status" value="1"/>
</dbReference>
<dbReference type="PANTHER" id="PTHR43712:SF1">
    <property type="entry name" value="HYPOTHETICAL O-METHYLTRANSFERASE (EUROFUNG)-RELATED"/>
    <property type="match status" value="1"/>
</dbReference>
<keyword evidence="7" id="KW-1185">Reference proteome</keyword>
<dbReference type="EMBL" id="PDNA01000112">
    <property type="protein sequence ID" value="PGH12851.1"/>
    <property type="molecule type" value="Genomic_DNA"/>
</dbReference>
<protein>
    <submittedName>
        <fullName evidence="6">Uncharacterized protein</fullName>
    </submittedName>
</protein>
<evidence type="ECO:0000259" key="4">
    <source>
        <dbReference type="Pfam" id="PF00891"/>
    </source>
</evidence>
<evidence type="ECO:0000256" key="3">
    <source>
        <dbReference type="ARBA" id="ARBA00022691"/>
    </source>
</evidence>
<dbReference type="InterPro" id="IPR001077">
    <property type="entry name" value="COMT_C"/>
</dbReference>
<evidence type="ECO:0000256" key="1">
    <source>
        <dbReference type="ARBA" id="ARBA00022603"/>
    </source>
</evidence>
<dbReference type="AlphaFoldDB" id="A0A2B7XVR5"/>
<dbReference type="PANTHER" id="PTHR43712">
    <property type="entry name" value="PUTATIVE (AFU_ORTHOLOGUE AFUA_4G14580)-RELATED"/>
    <property type="match status" value="1"/>
</dbReference>
<dbReference type="PIRSF" id="PIRSF005739">
    <property type="entry name" value="O-mtase"/>
    <property type="match status" value="1"/>
</dbReference>
<dbReference type="GO" id="GO:0008171">
    <property type="term" value="F:O-methyltransferase activity"/>
    <property type="evidence" value="ECO:0007669"/>
    <property type="project" value="InterPro"/>
</dbReference>
<dbReference type="Gene3D" id="3.40.50.150">
    <property type="entry name" value="Vaccinia Virus protein VP39"/>
    <property type="match status" value="1"/>
</dbReference>
<accession>A0A2B7XVR5</accession>
<dbReference type="InterPro" id="IPR012967">
    <property type="entry name" value="COMT_dimerisation"/>
</dbReference>
<dbReference type="InterPro" id="IPR036388">
    <property type="entry name" value="WH-like_DNA-bd_sf"/>
</dbReference>
<dbReference type="OrthoDB" id="1535081at2759"/>
<dbReference type="GO" id="GO:0032259">
    <property type="term" value="P:methylation"/>
    <property type="evidence" value="ECO:0007669"/>
    <property type="project" value="UniProtKB-KW"/>
</dbReference>
<dbReference type="GO" id="GO:0046983">
    <property type="term" value="F:protein dimerization activity"/>
    <property type="evidence" value="ECO:0007669"/>
    <property type="project" value="InterPro"/>
</dbReference>
<sequence length="378" mass="41992">MEAIVGQIKELYDKSGPFGREQILASLQNLQLEFSTYGDGVMKLASSIPEGPLVTIGLDLNLFRALTESETPLTTSQVAKKTGAAPGLLGRILRAQAAFGFIKQVGPQEYTASPLSEWLARGKTAEMISYLNNVPGWSINSLPDLLYHNKFQYVGSNEKTAFQVAFRTDKTFEWDRPGTIYKNLGQLLAQLRVKNWVDGYPVEDVVAFGPEPDKPIFVDIGGAFSQQAIAFTKKFFRFPGRVIVQDTSENLKHAKPFANIEFMVHDIFKEQPVTGAKFYYLGNVLNDWQDADCLCILKAIVPALCECSRIIIDSPMLPLTNISWRAAYMDLANMSTAGGVERTRTEWEVIIDAAGLKIDEIIEYDPPVYSAIVTSRKG</sequence>
<keyword evidence="3" id="KW-0949">S-adenosyl-L-methionine</keyword>
<keyword evidence="1" id="KW-0489">Methyltransferase</keyword>
<dbReference type="InterPro" id="IPR016461">
    <property type="entry name" value="COMT-like"/>
</dbReference>
<reference evidence="6 7" key="1">
    <citation type="submission" date="2017-10" db="EMBL/GenBank/DDBJ databases">
        <title>Comparative genomics in systemic dimorphic fungi from Ajellomycetaceae.</title>
        <authorList>
            <person name="Munoz J.F."/>
            <person name="Mcewen J.G."/>
            <person name="Clay O.K."/>
            <person name="Cuomo C.A."/>
        </authorList>
    </citation>
    <scope>NUCLEOTIDE SEQUENCE [LARGE SCALE GENOMIC DNA]</scope>
    <source>
        <strain evidence="6 7">UAMH7299</strain>
    </source>
</reference>
<evidence type="ECO:0000313" key="6">
    <source>
        <dbReference type="EMBL" id="PGH12851.1"/>
    </source>
</evidence>
<comment type="caution">
    <text evidence="6">The sequence shown here is derived from an EMBL/GenBank/DDBJ whole genome shotgun (WGS) entry which is preliminary data.</text>
</comment>
<dbReference type="Proteomes" id="UP000224634">
    <property type="component" value="Unassembled WGS sequence"/>
</dbReference>
<dbReference type="InterPro" id="IPR029063">
    <property type="entry name" value="SAM-dependent_MTases_sf"/>
</dbReference>
<dbReference type="Pfam" id="PF08100">
    <property type="entry name" value="Dimerisation"/>
    <property type="match status" value="1"/>
</dbReference>
<evidence type="ECO:0000256" key="2">
    <source>
        <dbReference type="ARBA" id="ARBA00022679"/>
    </source>
</evidence>
<dbReference type="SUPFAM" id="SSF53335">
    <property type="entry name" value="S-adenosyl-L-methionine-dependent methyltransferases"/>
    <property type="match status" value="1"/>
</dbReference>
<dbReference type="Pfam" id="PF00891">
    <property type="entry name" value="Methyltransf_2"/>
    <property type="match status" value="1"/>
</dbReference>
<dbReference type="InterPro" id="IPR036390">
    <property type="entry name" value="WH_DNA-bd_sf"/>
</dbReference>
<evidence type="ECO:0000313" key="7">
    <source>
        <dbReference type="Proteomes" id="UP000224634"/>
    </source>
</evidence>
<dbReference type="STRING" id="1447883.A0A2B7XVR5"/>
<evidence type="ECO:0000259" key="5">
    <source>
        <dbReference type="Pfam" id="PF08100"/>
    </source>
</evidence>
<feature type="domain" description="O-methyltransferase C-terminal" evidence="4">
    <location>
        <begin position="217"/>
        <end position="356"/>
    </location>
</feature>
<dbReference type="PROSITE" id="PS51683">
    <property type="entry name" value="SAM_OMT_II"/>
    <property type="match status" value="1"/>
</dbReference>
<dbReference type="Gene3D" id="1.10.10.10">
    <property type="entry name" value="Winged helix-like DNA-binding domain superfamily/Winged helix DNA-binding domain"/>
    <property type="match status" value="1"/>
</dbReference>
<proteinExistence type="predicted"/>
<organism evidence="6 7">
    <name type="scientific">Polytolypa hystricis (strain UAMH7299)</name>
    <dbReference type="NCBI Taxonomy" id="1447883"/>
    <lineage>
        <taxon>Eukaryota</taxon>
        <taxon>Fungi</taxon>
        <taxon>Dikarya</taxon>
        <taxon>Ascomycota</taxon>
        <taxon>Pezizomycotina</taxon>
        <taxon>Eurotiomycetes</taxon>
        <taxon>Eurotiomycetidae</taxon>
        <taxon>Onygenales</taxon>
        <taxon>Onygenales incertae sedis</taxon>
        <taxon>Polytolypa</taxon>
    </lineage>
</organism>
<name>A0A2B7XVR5_POLH7</name>
<feature type="domain" description="O-methyltransferase dimerisation" evidence="5">
    <location>
        <begin position="58"/>
        <end position="120"/>
    </location>
</feature>
<gene>
    <name evidence="6" type="ORF">AJ80_06560</name>
</gene>
<keyword evidence="2" id="KW-0808">Transferase</keyword>